<evidence type="ECO:0000313" key="1">
    <source>
        <dbReference type="EMBL" id="KAF5449795.1"/>
    </source>
</evidence>
<dbReference type="PANTHER" id="PTHR11439">
    <property type="entry name" value="GAG-POL-RELATED RETROTRANSPOSON"/>
    <property type="match status" value="1"/>
</dbReference>
<dbReference type="EMBL" id="LIHL02000013">
    <property type="protein sequence ID" value="KAF5449795.1"/>
    <property type="molecule type" value="Genomic_DNA"/>
</dbReference>
<evidence type="ECO:0000313" key="2">
    <source>
        <dbReference type="Proteomes" id="UP000619265"/>
    </source>
</evidence>
<reference evidence="1" key="2">
    <citation type="submission" date="2020-03" db="EMBL/GenBank/DDBJ databases">
        <title>Walnut 2.0.</title>
        <authorList>
            <person name="Marrano A."/>
            <person name="Britton M."/>
            <person name="Zimin A.V."/>
            <person name="Zaini P.A."/>
            <person name="Workman R."/>
            <person name="Puiu D."/>
            <person name="Bianco L."/>
            <person name="Allen B.J."/>
            <person name="Troggio M."/>
            <person name="Leslie C.A."/>
            <person name="Timp W."/>
            <person name="Dendekar A."/>
            <person name="Salzberg S.L."/>
            <person name="Neale D.B."/>
        </authorList>
    </citation>
    <scope>NUCLEOTIDE SEQUENCE</scope>
    <source>
        <tissue evidence="1">Leaves</tissue>
    </source>
</reference>
<sequence>MANAKPVSNPLATTEALKLSDGSPPTDASLYRQTLGSLQYLSLTRPDVSFAINKLSQFMHSPSTLHWSAVKRLIRYLVGTIDYGIMLRTNSPQTLHAFADADWACDPNDRTSTSAYVLFLGTNPISSSSKK</sequence>
<organism evidence="1 2">
    <name type="scientific">Juglans regia</name>
    <name type="common">English walnut</name>
    <dbReference type="NCBI Taxonomy" id="51240"/>
    <lineage>
        <taxon>Eukaryota</taxon>
        <taxon>Viridiplantae</taxon>
        <taxon>Streptophyta</taxon>
        <taxon>Embryophyta</taxon>
        <taxon>Tracheophyta</taxon>
        <taxon>Spermatophyta</taxon>
        <taxon>Magnoliopsida</taxon>
        <taxon>eudicotyledons</taxon>
        <taxon>Gunneridae</taxon>
        <taxon>Pentapetalae</taxon>
        <taxon>rosids</taxon>
        <taxon>fabids</taxon>
        <taxon>Fagales</taxon>
        <taxon>Juglandaceae</taxon>
        <taxon>Juglans</taxon>
    </lineage>
</organism>
<comment type="caution">
    <text evidence="1">The sequence shown here is derived from an EMBL/GenBank/DDBJ whole genome shotgun (WGS) entry which is preliminary data.</text>
</comment>
<dbReference type="PANTHER" id="PTHR11439:SF489">
    <property type="entry name" value="RNA-DIRECTED DNA POLYMERASE"/>
    <property type="match status" value="1"/>
</dbReference>
<name>A0A833TJG0_JUGRE</name>
<dbReference type="InterPro" id="IPR043502">
    <property type="entry name" value="DNA/RNA_pol_sf"/>
</dbReference>
<evidence type="ECO:0008006" key="3">
    <source>
        <dbReference type="Google" id="ProtNLM"/>
    </source>
</evidence>
<accession>A0A833TJG0</accession>
<proteinExistence type="predicted"/>
<dbReference type="Proteomes" id="UP000619265">
    <property type="component" value="Unassembled WGS sequence"/>
</dbReference>
<dbReference type="Gramene" id="Jr13_17090_p1">
    <property type="protein sequence ID" value="cds.Jr13_17090_p1"/>
    <property type="gene ID" value="Jr13_17090"/>
</dbReference>
<dbReference type="AlphaFoldDB" id="A0A833TJG0"/>
<dbReference type="SUPFAM" id="SSF56672">
    <property type="entry name" value="DNA/RNA polymerases"/>
    <property type="match status" value="1"/>
</dbReference>
<reference evidence="1" key="1">
    <citation type="submission" date="2015-10" db="EMBL/GenBank/DDBJ databases">
        <authorList>
            <person name="Martinez-Garcia P.J."/>
            <person name="Crepeau M.W."/>
            <person name="Puiu D."/>
            <person name="Gonzalez-Ibeas D."/>
            <person name="Whalen J."/>
            <person name="Stevens K."/>
            <person name="Paul R."/>
            <person name="Butterfield T."/>
            <person name="Britton M."/>
            <person name="Reagan R."/>
            <person name="Chakraborty S."/>
            <person name="Walawage S.L."/>
            <person name="Vasquez-Gross H.A."/>
            <person name="Cardeno C."/>
            <person name="Famula R."/>
            <person name="Pratt K."/>
            <person name="Kuruganti S."/>
            <person name="Aradhya M.K."/>
            <person name="Leslie C.A."/>
            <person name="Dandekar A.M."/>
            <person name="Salzberg S.L."/>
            <person name="Wegrzyn J.L."/>
            <person name="Langley C.H."/>
            <person name="Neale D.B."/>
        </authorList>
    </citation>
    <scope>NUCLEOTIDE SEQUENCE</scope>
    <source>
        <tissue evidence="1">Leaves</tissue>
    </source>
</reference>
<gene>
    <name evidence="1" type="ORF">F2P56_030207</name>
</gene>
<protein>
    <recommendedName>
        <fullName evidence="3">Secreted RxLR effector protein 161-like</fullName>
    </recommendedName>
</protein>